<dbReference type="Proteomes" id="UP000323317">
    <property type="component" value="Unassembled WGS sequence"/>
</dbReference>
<accession>A0A5D4KBY0</accession>
<dbReference type="EC" id="3.4.21.89" evidence="5"/>
<dbReference type="PROSITE" id="PS00761">
    <property type="entry name" value="SPASE_I_3"/>
    <property type="match status" value="1"/>
</dbReference>
<proteinExistence type="inferred from homology"/>
<dbReference type="PANTHER" id="PTHR43390:SF8">
    <property type="entry name" value="SIGNAL PEPTIDASE I"/>
    <property type="match status" value="1"/>
</dbReference>
<comment type="similarity">
    <text evidence="5">Belongs to the peptidase S26 family.</text>
</comment>
<dbReference type="InterPro" id="IPR019533">
    <property type="entry name" value="Peptidase_S26"/>
</dbReference>
<dbReference type="GO" id="GO:0004252">
    <property type="term" value="F:serine-type endopeptidase activity"/>
    <property type="evidence" value="ECO:0007669"/>
    <property type="project" value="InterPro"/>
</dbReference>
<dbReference type="AlphaFoldDB" id="A0A5D4KBY0"/>
<dbReference type="GO" id="GO:0005886">
    <property type="term" value="C:plasma membrane"/>
    <property type="evidence" value="ECO:0007669"/>
    <property type="project" value="UniProtKB-SubCell"/>
</dbReference>
<keyword evidence="2 5" id="KW-0645">Protease</keyword>
<dbReference type="SUPFAM" id="SSF51306">
    <property type="entry name" value="LexA/Signal peptidase"/>
    <property type="match status" value="1"/>
</dbReference>
<dbReference type="InterPro" id="IPR036286">
    <property type="entry name" value="LexA/Signal_pep-like_sf"/>
</dbReference>
<dbReference type="EMBL" id="VTEH01000012">
    <property type="protein sequence ID" value="TYR74379.1"/>
    <property type="molecule type" value="Genomic_DNA"/>
</dbReference>
<sequence length="175" mass="19957">MEPFKSKELSSWFKTILITLAVVLVCRQFLFSPVTVKGESMNPTFDTNNKVFISKISEINRFDLIVFQSPNHGEEHIKRVIGLPRDIVEVKNDVLRVNGKEYIEPYLAANKEKVEQGQNLTEDLKVTVPEGSIYVMGDNREKSGDSRLYGFVALDAISGEVKVRYFPFNQFTVFS</sequence>
<feature type="domain" description="Peptidase S26" evidence="6">
    <location>
        <begin position="10"/>
        <end position="166"/>
    </location>
</feature>
<evidence type="ECO:0000256" key="4">
    <source>
        <dbReference type="PIRSR" id="PIRSR600223-1"/>
    </source>
</evidence>
<comment type="subcellular location">
    <subcellularLocation>
        <location evidence="1">Cell membrane</location>
        <topology evidence="1">Single-pass type II membrane protein</topology>
    </subcellularLocation>
    <subcellularLocation>
        <location evidence="5">Membrane</location>
        <topology evidence="5">Single-pass type II membrane protein</topology>
    </subcellularLocation>
</comment>
<evidence type="ECO:0000313" key="7">
    <source>
        <dbReference type="EMBL" id="TYR74379.1"/>
    </source>
</evidence>
<evidence type="ECO:0000256" key="2">
    <source>
        <dbReference type="ARBA" id="ARBA00022670"/>
    </source>
</evidence>
<evidence type="ECO:0000256" key="5">
    <source>
        <dbReference type="RuleBase" id="RU362042"/>
    </source>
</evidence>
<name>A0A5D4KBY0_9BACI</name>
<reference evidence="7 8" key="1">
    <citation type="submission" date="2019-08" db="EMBL/GenBank/DDBJ databases">
        <title>Bacillus genomes from the desert of Cuatro Cienegas, Coahuila.</title>
        <authorList>
            <person name="Olmedo-Alvarez G."/>
        </authorList>
    </citation>
    <scope>NUCLEOTIDE SEQUENCE [LARGE SCALE GENOMIC DNA]</scope>
    <source>
        <strain evidence="7 8">CH40_1T</strain>
    </source>
</reference>
<dbReference type="CDD" id="cd06530">
    <property type="entry name" value="S26_SPase_I"/>
    <property type="match status" value="1"/>
</dbReference>
<evidence type="ECO:0000313" key="8">
    <source>
        <dbReference type="Proteomes" id="UP000323317"/>
    </source>
</evidence>
<dbReference type="PANTHER" id="PTHR43390">
    <property type="entry name" value="SIGNAL PEPTIDASE I"/>
    <property type="match status" value="1"/>
</dbReference>
<feature type="active site" evidence="4">
    <location>
        <position position="78"/>
    </location>
</feature>
<evidence type="ECO:0000256" key="1">
    <source>
        <dbReference type="ARBA" id="ARBA00004401"/>
    </source>
</evidence>
<evidence type="ECO:0000256" key="3">
    <source>
        <dbReference type="ARBA" id="ARBA00022801"/>
    </source>
</evidence>
<dbReference type="PRINTS" id="PR00727">
    <property type="entry name" value="LEADERPTASE"/>
</dbReference>
<keyword evidence="3 5" id="KW-0378">Hydrolase</keyword>
<dbReference type="Pfam" id="PF10502">
    <property type="entry name" value="Peptidase_S26"/>
    <property type="match status" value="1"/>
</dbReference>
<dbReference type="GO" id="GO:0006465">
    <property type="term" value="P:signal peptide processing"/>
    <property type="evidence" value="ECO:0007669"/>
    <property type="project" value="InterPro"/>
</dbReference>
<dbReference type="InterPro" id="IPR000223">
    <property type="entry name" value="Pept_S26A_signal_pept_1"/>
</dbReference>
<dbReference type="PROSITE" id="PS00501">
    <property type="entry name" value="SPASE_I_1"/>
    <property type="match status" value="1"/>
</dbReference>
<organism evidence="7 8">
    <name type="scientific">Rossellomorea vietnamensis</name>
    <dbReference type="NCBI Taxonomy" id="218284"/>
    <lineage>
        <taxon>Bacteria</taxon>
        <taxon>Bacillati</taxon>
        <taxon>Bacillota</taxon>
        <taxon>Bacilli</taxon>
        <taxon>Bacillales</taxon>
        <taxon>Bacillaceae</taxon>
        <taxon>Rossellomorea</taxon>
    </lineage>
</organism>
<comment type="caution">
    <text evidence="7">The sequence shown here is derived from an EMBL/GenBank/DDBJ whole genome shotgun (WGS) entry which is preliminary data.</text>
</comment>
<dbReference type="NCBIfam" id="TIGR02227">
    <property type="entry name" value="sigpep_I_bact"/>
    <property type="match status" value="1"/>
</dbReference>
<feature type="active site" evidence="4">
    <location>
        <position position="40"/>
    </location>
</feature>
<comment type="catalytic activity">
    <reaction evidence="5">
        <text>Cleavage of hydrophobic, N-terminal signal or leader sequences from secreted and periplasmic proteins.</text>
        <dbReference type="EC" id="3.4.21.89"/>
    </reaction>
</comment>
<dbReference type="Gene3D" id="2.10.109.10">
    <property type="entry name" value="Umud Fragment, subunit A"/>
    <property type="match status" value="1"/>
</dbReference>
<dbReference type="InterPro" id="IPR019758">
    <property type="entry name" value="Pept_S26A_signal_pept_1_CS"/>
</dbReference>
<gene>
    <name evidence="7" type="primary">lepB</name>
    <name evidence="7" type="ORF">FZC79_14945</name>
</gene>
<dbReference type="GO" id="GO:0009003">
    <property type="term" value="F:signal peptidase activity"/>
    <property type="evidence" value="ECO:0007669"/>
    <property type="project" value="UniProtKB-EC"/>
</dbReference>
<dbReference type="InterPro" id="IPR019756">
    <property type="entry name" value="Pept_S26A_signal_pept_1_Ser-AS"/>
</dbReference>
<dbReference type="RefSeq" id="WP_148947600.1">
    <property type="nucleotide sequence ID" value="NZ_VTEH01000012.1"/>
</dbReference>
<evidence type="ECO:0000259" key="6">
    <source>
        <dbReference type="Pfam" id="PF10502"/>
    </source>
</evidence>
<protein>
    <recommendedName>
        <fullName evidence="5">Signal peptidase I</fullName>
        <ecNumber evidence="5">3.4.21.89</ecNumber>
    </recommendedName>
</protein>